<protein>
    <submittedName>
        <fullName evidence="1">Uncharacterized protein</fullName>
    </submittedName>
</protein>
<accession>A0A517YIH3</accession>
<dbReference type="AlphaFoldDB" id="A0A517YIH3"/>
<gene>
    <name evidence="1" type="ORF">ETAA8_51480</name>
</gene>
<evidence type="ECO:0000313" key="2">
    <source>
        <dbReference type="Proteomes" id="UP000315017"/>
    </source>
</evidence>
<proteinExistence type="predicted"/>
<sequence>MSSIFALIDDKHVPLYRIVWIADVPHFCGNDDCTFEGDYEVRLEGDESVFASRIERDGVLKALEAWYNGHERGHDFE</sequence>
<dbReference type="KEGG" id="aagg:ETAA8_51480"/>
<dbReference type="Proteomes" id="UP000315017">
    <property type="component" value="Chromosome"/>
</dbReference>
<keyword evidence="2" id="KW-1185">Reference proteome</keyword>
<name>A0A517YIH3_9BACT</name>
<dbReference type="EMBL" id="CP036274">
    <property type="protein sequence ID" value="QDU30030.1"/>
    <property type="molecule type" value="Genomic_DNA"/>
</dbReference>
<dbReference type="RefSeq" id="WP_202921250.1">
    <property type="nucleotide sequence ID" value="NZ_CP036274.1"/>
</dbReference>
<evidence type="ECO:0000313" key="1">
    <source>
        <dbReference type="EMBL" id="QDU30030.1"/>
    </source>
</evidence>
<organism evidence="1 2">
    <name type="scientific">Anatilimnocola aggregata</name>
    <dbReference type="NCBI Taxonomy" id="2528021"/>
    <lineage>
        <taxon>Bacteria</taxon>
        <taxon>Pseudomonadati</taxon>
        <taxon>Planctomycetota</taxon>
        <taxon>Planctomycetia</taxon>
        <taxon>Pirellulales</taxon>
        <taxon>Pirellulaceae</taxon>
        <taxon>Anatilimnocola</taxon>
    </lineage>
</organism>
<reference evidence="1 2" key="1">
    <citation type="submission" date="2019-02" db="EMBL/GenBank/DDBJ databases">
        <title>Deep-cultivation of Planctomycetes and their phenomic and genomic characterization uncovers novel biology.</title>
        <authorList>
            <person name="Wiegand S."/>
            <person name="Jogler M."/>
            <person name="Boedeker C."/>
            <person name="Pinto D."/>
            <person name="Vollmers J."/>
            <person name="Rivas-Marin E."/>
            <person name="Kohn T."/>
            <person name="Peeters S.H."/>
            <person name="Heuer A."/>
            <person name="Rast P."/>
            <person name="Oberbeckmann S."/>
            <person name="Bunk B."/>
            <person name="Jeske O."/>
            <person name="Meyerdierks A."/>
            <person name="Storesund J.E."/>
            <person name="Kallscheuer N."/>
            <person name="Luecker S."/>
            <person name="Lage O.M."/>
            <person name="Pohl T."/>
            <person name="Merkel B.J."/>
            <person name="Hornburger P."/>
            <person name="Mueller R.-W."/>
            <person name="Bruemmer F."/>
            <person name="Labrenz M."/>
            <person name="Spormann A.M."/>
            <person name="Op den Camp H."/>
            <person name="Overmann J."/>
            <person name="Amann R."/>
            <person name="Jetten M.S.M."/>
            <person name="Mascher T."/>
            <person name="Medema M.H."/>
            <person name="Devos D.P."/>
            <person name="Kaster A.-K."/>
            <person name="Ovreas L."/>
            <person name="Rohde M."/>
            <person name="Galperin M.Y."/>
            <person name="Jogler C."/>
        </authorList>
    </citation>
    <scope>NUCLEOTIDE SEQUENCE [LARGE SCALE GENOMIC DNA]</scope>
    <source>
        <strain evidence="1 2">ETA_A8</strain>
    </source>
</reference>